<proteinExistence type="predicted"/>
<reference evidence="2 3" key="1">
    <citation type="submission" date="2018-05" db="EMBL/GenBank/DDBJ databases">
        <title>Complete genome sequence of Megasphaera sp. AJH120T, isolated from the ceca of a chicken.</title>
        <authorList>
            <person name="Maki J."/>
            <person name="Looft T."/>
        </authorList>
    </citation>
    <scope>NUCLEOTIDE SEQUENCE [LARGE SCALE GENOMIC DNA]</scope>
    <source>
        <strain evidence="2 3">AJH120</strain>
    </source>
</reference>
<feature type="transmembrane region" description="Helical" evidence="1">
    <location>
        <begin position="176"/>
        <end position="193"/>
    </location>
</feature>
<dbReference type="KEGG" id="meg:DKB62_11275"/>
<feature type="transmembrane region" description="Helical" evidence="1">
    <location>
        <begin position="5"/>
        <end position="25"/>
    </location>
</feature>
<accession>A0A346B1U9</accession>
<keyword evidence="1" id="KW-0812">Transmembrane</keyword>
<keyword evidence="1" id="KW-1133">Transmembrane helix</keyword>
<dbReference type="Proteomes" id="UP000254337">
    <property type="component" value="Chromosome"/>
</dbReference>
<feature type="transmembrane region" description="Helical" evidence="1">
    <location>
        <begin position="144"/>
        <end position="164"/>
    </location>
</feature>
<dbReference type="AlphaFoldDB" id="A0A346B1U9"/>
<protein>
    <submittedName>
        <fullName evidence="2">Uncharacterized protein</fullName>
    </submittedName>
</protein>
<feature type="transmembrane region" description="Helical" evidence="1">
    <location>
        <begin position="108"/>
        <end position="132"/>
    </location>
</feature>
<evidence type="ECO:0000313" key="3">
    <source>
        <dbReference type="Proteomes" id="UP000254337"/>
    </source>
</evidence>
<name>A0A346B1U9_9FIRM</name>
<organism evidence="2 3">
    <name type="scientific">Megasphaera stantonii</name>
    <dbReference type="NCBI Taxonomy" id="2144175"/>
    <lineage>
        <taxon>Bacteria</taxon>
        <taxon>Bacillati</taxon>
        <taxon>Bacillota</taxon>
        <taxon>Negativicutes</taxon>
        <taxon>Veillonellales</taxon>
        <taxon>Veillonellaceae</taxon>
        <taxon>Megasphaera</taxon>
    </lineage>
</organism>
<sequence>MPELALKIGIVVYFLLIVPVAFVMPNYLAWENGLLEMLQNMVLFFNVILCFSFFRKTAGQQFHKLWLAVSGYFLLLFGREISWGRIFFQTDMDEHGPTFISMSSVPGHQYIHGGISIYTAIVLVSLIWLVPWKRIFREIPVPKLGFAILIVTAVLAACGDKGLLFHSYVDSNIEELAELLSYIMQGGFAAWYYKQFKMLK</sequence>
<dbReference type="EMBL" id="CP029462">
    <property type="protein sequence ID" value="AXL22092.1"/>
    <property type="molecule type" value="Genomic_DNA"/>
</dbReference>
<gene>
    <name evidence="2" type="ORF">DKB62_11275</name>
</gene>
<evidence type="ECO:0000256" key="1">
    <source>
        <dbReference type="SAM" id="Phobius"/>
    </source>
</evidence>
<keyword evidence="1" id="KW-0472">Membrane</keyword>
<dbReference type="OrthoDB" id="1679451at2"/>
<feature type="transmembrane region" description="Helical" evidence="1">
    <location>
        <begin position="66"/>
        <end position="88"/>
    </location>
</feature>
<keyword evidence="3" id="KW-1185">Reference proteome</keyword>
<feature type="transmembrane region" description="Helical" evidence="1">
    <location>
        <begin position="37"/>
        <end position="54"/>
    </location>
</feature>
<evidence type="ECO:0000313" key="2">
    <source>
        <dbReference type="EMBL" id="AXL22092.1"/>
    </source>
</evidence>